<comment type="function">
    <text evidence="4">Protein-lysine N-methyltransferase.</text>
</comment>
<dbReference type="SUPFAM" id="SSF82199">
    <property type="entry name" value="SET domain"/>
    <property type="match status" value="2"/>
</dbReference>
<dbReference type="Gramene" id="FCD_00031069-RA">
    <property type="protein sequence ID" value="FCD_00031069-RA:cds"/>
    <property type="gene ID" value="FCD_00031069"/>
</dbReference>
<dbReference type="InterPro" id="IPR011383">
    <property type="entry name" value="N-lys_methylase_SETD6"/>
</dbReference>
<dbReference type="InterPro" id="IPR046341">
    <property type="entry name" value="SET_dom_sf"/>
</dbReference>
<evidence type="ECO:0000256" key="2">
    <source>
        <dbReference type="ARBA" id="ARBA00022679"/>
    </source>
</evidence>
<dbReference type="InterPro" id="IPR050600">
    <property type="entry name" value="SETD3_SETD6_MTase"/>
</dbReference>
<keyword evidence="2 4" id="KW-0808">Transferase</keyword>
<dbReference type="GO" id="GO:0032259">
    <property type="term" value="P:methylation"/>
    <property type="evidence" value="ECO:0007669"/>
    <property type="project" value="UniProtKB-KW"/>
</dbReference>
<keyword evidence="4" id="KW-0539">Nucleus</keyword>
<keyword evidence="1 4" id="KW-0489">Methyltransferase</keyword>
<dbReference type="EC" id="2.1.1.-" evidence="4"/>
<dbReference type="PIRSF" id="PIRSF011771">
    <property type="entry name" value="RMS1_SET"/>
    <property type="match status" value="1"/>
</dbReference>
<protein>
    <recommendedName>
        <fullName evidence="4">N-lysine methyltransferase</fullName>
        <ecNumber evidence="4">2.1.1.-</ecNumber>
    </recommendedName>
</protein>
<evidence type="ECO:0000256" key="1">
    <source>
        <dbReference type="ARBA" id="ARBA00022603"/>
    </source>
</evidence>
<comment type="subcellular location">
    <subcellularLocation>
        <location evidence="4">Nucleus</location>
    </subcellularLocation>
</comment>
<comment type="caution">
    <text evidence="7">The sequence shown here is derived from an EMBL/GenBank/DDBJ whole genome shotgun (WGS) entry which is preliminary data.</text>
</comment>
<dbReference type="PROSITE" id="PS50280">
    <property type="entry name" value="SET"/>
    <property type="match status" value="1"/>
</dbReference>
<name>A0AA88DR60_FICCA</name>
<evidence type="ECO:0000259" key="6">
    <source>
        <dbReference type="PROSITE" id="PS50280"/>
    </source>
</evidence>
<dbReference type="GO" id="GO:0016279">
    <property type="term" value="F:protein-lysine N-methyltransferase activity"/>
    <property type="evidence" value="ECO:0007669"/>
    <property type="project" value="UniProtKB-UniRule"/>
</dbReference>
<dbReference type="InterPro" id="IPR001214">
    <property type="entry name" value="SET_dom"/>
</dbReference>
<feature type="region of interest" description="Disordered" evidence="5">
    <location>
        <begin position="506"/>
        <end position="529"/>
    </location>
</feature>
<feature type="compositionally biased region" description="Basic and acidic residues" evidence="5">
    <location>
        <begin position="223"/>
        <end position="256"/>
    </location>
</feature>
<evidence type="ECO:0000256" key="5">
    <source>
        <dbReference type="SAM" id="MobiDB-lite"/>
    </source>
</evidence>
<dbReference type="EMBL" id="BTGU01000094">
    <property type="protein sequence ID" value="GMN59985.1"/>
    <property type="molecule type" value="Genomic_DNA"/>
</dbReference>
<dbReference type="Gene3D" id="3.90.1410.10">
    <property type="entry name" value="set domain protein methyltransferase, domain 1"/>
    <property type="match status" value="1"/>
</dbReference>
<dbReference type="PANTHER" id="PTHR13271:SF34">
    <property type="entry name" value="N-LYSINE METHYLTRANSFERASE SETD6"/>
    <property type="match status" value="1"/>
</dbReference>
<dbReference type="InterPro" id="IPR036464">
    <property type="entry name" value="Rubisco_LSMT_subst-bd_sf"/>
</dbReference>
<evidence type="ECO:0000256" key="4">
    <source>
        <dbReference type="PIRNR" id="PIRNR011771"/>
    </source>
</evidence>
<keyword evidence="3 4" id="KW-0949">S-adenosyl-L-methionine</keyword>
<proteinExistence type="inferred from homology"/>
<keyword evidence="8" id="KW-1185">Reference proteome</keyword>
<feature type="compositionally biased region" description="Basic residues" evidence="5">
    <location>
        <begin position="506"/>
        <end position="520"/>
    </location>
</feature>
<dbReference type="AlphaFoldDB" id="A0AA88DR60"/>
<dbReference type="Proteomes" id="UP001187192">
    <property type="component" value="Unassembled WGS sequence"/>
</dbReference>
<organism evidence="7 8">
    <name type="scientific">Ficus carica</name>
    <name type="common">Common fig</name>
    <dbReference type="NCBI Taxonomy" id="3494"/>
    <lineage>
        <taxon>Eukaryota</taxon>
        <taxon>Viridiplantae</taxon>
        <taxon>Streptophyta</taxon>
        <taxon>Embryophyta</taxon>
        <taxon>Tracheophyta</taxon>
        <taxon>Spermatophyta</taxon>
        <taxon>Magnoliopsida</taxon>
        <taxon>eudicotyledons</taxon>
        <taxon>Gunneridae</taxon>
        <taxon>Pentapetalae</taxon>
        <taxon>rosids</taxon>
        <taxon>fabids</taxon>
        <taxon>Rosales</taxon>
        <taxon>Moraceae</taxon>
        <taxon>Ficeae</taxon>
        <taxon>Ficus</taxon>
    </lineage>
</organism>
<evidence type="ECO:0000313" key="8">
    <source>
        <dbReference type="Proteomes" id="UP001187192"/>
    </source>
</evidence>
<gene>
    <name evidence="7" type="ORF">TIFTF001_029071</name>
</gene>
<dbReference type="SUPFAM" id="SSF81822">
    <property type="entry name" value="RuBisCo LSMT C-terminal, substrate-binding domain"/>
    <property type="match status" value="1"/>
</dbReference>
<evidence type="ECO:0000256" key="3">
    <source>
        <dbReference type="ARBA" id="ARBA00022691"/>
    </source>
</evidence>
<sequence length="529" mass="59574">MATTTTTVTATATRRVRAFKRWMKWQGIECSDALQLCDCPSTGLSVRALCDLREGDMVARIPKLTCLTIKTSAARDLVEAAGLDGYLGLSVALMFERGLGETSAWAPYLHHLPYQECLPLVWTSEEIDTLLSGTEIHKTLKEDKALIHEDWKENILPLLKLEPFRLDPSFFGVKDYFAVKTLIASRSFEIDDYHGYGMVPLADLFNHKTAAEDVHFTSVSSHSESDNEGDRSEMSEQSNDEHDQEHERTHSVSSMDRVEKGIALSSRKSPSDSHVECPMDLEDDPAELEMIMVRDVKAGAEVYNTYGSLGNAALLHRYGFTEPDNPFDIVNIDLELVLQWSLSLFSSRCSRARVSLWRRLGYYGCVSQNSEYFEISFGGEPQMELLILLHIMLLSEDAYHKFDLAIAAAGSLDELKEGIGKFLCDGTSEMKRDMFMNKKVGRALLLIVEMRDGLYGTSSLEDDIEALGTCCPIKERKLYHSLMLRISERRILEKCRTYSADAAHMRVSKRGSPRNKMKRTRNGDCGTPL</sequence>
<feature type="region of interest" description="Disordered" evidence="5">
    <location>
        <begin position="216"/>
        <end position="256"/>
    </location>
</feature>
<dbReference type="PANTHER" id="PTHR13271">
    <property type="entry name" value="UNCHARACTERIZED PUTATIVE METHYLTRANSFERASE"/>
    <property type="match status" value="1"/>
</dbReference>
<comment type="similarity">
    <text evidence="4">Belongs to the class V-like SAM-binding methyltransferase superfamily. Histone-lysine methyltransferase family. SETD6 subfamily.</text>
</comment>
<accession>A0AA88DR60</accession>
<dbReference type="GO" id="GO:0005634">
    <property type="term" value="C:nucleus"/>
    <property type="evidence" value="ECO:0007669"/>
    <property type="project" value="UniProtKB-SubCell"/>
</dbReference>
<reference evidence="7" key="1">
    <citation type="submission" date="2023-07" db="EMBL/GenBank/DDBJ databases">
        <title>draft genome sequence of fig (Ficus carica).</title>
        <authorList>
            <person name="Takahashi T."/>
            <person name="Nishimura K."/>
        </authorList>
    </citation>
    <scope>NUCLEOTIDE SEQUENCE</scope>
</reference>
<feature type="domain" description="SET" evidence="6">
    <location>
        <begin position="32"/>
        <end position="307"/>
    </location>
</feature>
<evidence type="ECO:0000313" key="7">
    <source>
        <dbReference type="EMBL" id="GMN59985.1"/>
    </source>
</evidence>